<accession>A0A1V9Z299</accession>
<dbReference type="EMBL" id="JNBR01000480">
    <property type="protein sequence ID" value="OQR92124.1"/>
    <property type="molecule type" value="Genomic_DNA"/>
</dbReference>
<organism evidence="2 3">
    <name type="scientific">Achlya hypogyna</name>
    <name type="common">Oomycete</name>
    <name type="synonym">Protoachlya hypogyna</name>
    <dbReference type="NCBI Taxonomy" id="1202772"/>
    <lineage>
        <taxon>Eukaryota</taxon>
        <taxon>Sar</taxon>
        <taxon>Stramenopiles</taxon>
        <taxon>Oomycota</taxon>
        <taxon>Saprolegniomycetes</taxon>
        <taxon>Saprolegniales</taxon>
        <taxon>Achlyaceae</taxon>
        <taxon>Achlya</taxon>
    </lineage>
</organism>
<dbReference type="Gene3D" id="3.40.960.10">
    <property type="entry name" value="VSR Endonuclease"/>
    <property type="match status" value="1"/>
</dbReference>
<gene>
    <name evidence="2" type="ORF">ACHHYP_04060</name>
</gene>
<dbReference type="OrthoDB" id="2019031at2759"/>
<reference evidence="2 3" key="1">
    <citation type="journal article" date="2014" name="Genome Biol. Evol.">
        <title>The secreted proteins of Achlya hypogyna and Thraustotheca clavata identify the ancestral oomycete secretome and reveal gene acquisitions by horizontal gene transfer.</title>
        <authorList>
            <person name="Misner I."/>
            <person name="Blouin N."/>
            <person name="Leonard G."/>
            <person name="Richards T.A."/>
            <person name="Lane C.E."/>
        </authorList>
    </citation>
    <scope>NUCLEOTIDE SEQUENCE [LARGE SCALE GENOMIC DNA]</scope>
    <source>
        <strain evidence="2 3">ATCC 48635</strain>
    </source>
</reference>
<keyword evidence="3" id="KW-1185">Reference proteome</keyword>
<dbReference type="PROSITE" id="PS51286">
    <property type="entry name" value="RAP"/>
    <property type="match status" value="1"/>
</dbReference>
<evidence type="ECO:0000259" key="1">
    <source>
        <dbReference type="PROSITE" id="PS51286"/>
    </source>
</evidence>
<feature type="domain" description="RAP" evidence="1">
    <location>
        <begin position="492"/>
        <end position="554"/>
    </location>
</feature>
<protein>
    <recommendedName>
        <fullName evidence="1">RAP domain-containing protein</fullName>
    </recommendedName>
</protein>
<name>A0A1V9Z299_ACHHY</name>
<dbReference type="Proteomes" id="UP000243579">
    <property type="component" value="Unassembled WGS sequence"/>
</dbReference>
<comment type="caution">
    <text evidence="2">The sequence shown here is derived from an EMBL/GenBank/DDBJ whole genome shotgun (WGS) entry which is preliminary data.</text>
</comment>
<dbReference type="AlphaFoldDB" id="A0A1V9Z299"/>
<dbReference type="Pfam" id="PF08373">
    <property type="entry name" value="RAP"/>
    <property type="match status" value="1"/>
</dbReference>
<proteinExistence type="predicted"/>
<evidence type="ECO:0000313" key="2">
    <source>
        <dbReference type="EMBL" id="OQR92124.1"/>
    </source>
</evidence>
<sequence length="571" mass="64388">MLRRSFSTQRRSLLGSEYPKPRQTAKLVCRKCESVLVATQDLFFLNWLKGVHVASFQNIALENVKTTAHPLAPKEPWKQAKLRCCSCDLDVATRANVRGQEATLFSAKNVSFQLPLGTSPIVSMSGLPSDVIRFSSWSDLLAQVTASPKLRATLAIREDQDSTRTATKKEPTAAFKEFNTKLLLAESGAEVLTLMEQQAACELNHVNVLTAFQRFAMFHTQTHREIFAMKRKRLDAMPNVSATEDDDVSLAALERSKYQRLHLDTMLIYSTRFWNLVDELERQVQMHLHMVPSRYIFGLMKSLTGLQLAPSGLMGTLATQTLYRLEHHRFSPERLVHLAHGFATLCAADCSAQSWLPELFTRVGDYVLAHQEPLSPELLSMFAWSCAVAKVHHPGIVARLVDVAAAHKNPAMALATQVYQVHLEGWPETAQLPVATVEAFKAKLLRQQRTNISSHLHKQISETLTRMQIAHANEYVLPQGYSLDIALVDDKIGIEVNGPMHYQLRRNPTEQWLMGSTLLKMRHIQQSGWTVLQVSHMDFTKLPTPKQREDYLSLLLEVATANRSPPRTGRE</sequence>
<dbReference type="SMART" id="SM00952">
    <property type="entry name" value="RAP"/>
    <property type="match status" value="1"/>
</dbReference>
<dbReference type="InterPro" id="IPR013584">
    <property type="entry name" value="RAP"/>
</dbReference>
<evidence type="ECO:0000313" key="3">
    <source>
        <dbReference type="Proteomes" id="UP000243579"/>
    </source>
</evidence>